<keyword evidence="9" id="KW-1133">Transmembrane helix</keyword>
<evidence type="ECO:0000256" key="3">
    <source>
        <dbReference type="ARBA" id="ARBA00022448"/>
    </source>
</evidence>
<comment type="similarity">
    <text evidence="2 8">Belongs to the mitochondrial carrier (TC 2.A.29) family.</text>
</comment>
<dbReference type="PRINTS" id="PR00926">
    <property type="entry name" value="MITOCARRIER"/>
</dbReference>
<evidence type="ECO:0000313" key="10">
    <source>
        <dbReference type="EMBL" id="KAJ6222151.1"/>
    </source>
</evidence>
<evidence type="ECO:0000256" key="6">
    <source>
        <dbReference type="ARBA" id="ARBA00023136"/>
    </source>
</evidence>
<gene>
    <name evidence="10" type="ORF">RDWZM_000696</name>
</gene>
<feature type="repeat" description="Solcar" evidence="7">
    <location>
        <begin position="11"/>
        <end position="97"/>
    </location>
</feature>
<dbReference type="SUPFAM" id="SSF103506">
    <property type="entry name" value="Mitochondrial carrier"/>
    <property type="match status" value="1"/>
</dbReference>
<evidence type="ECO:0000256" key="7">
    <source>
        <dbReference type="PROSITE-ProRule" id="PRU00282"/>
    </source>
</evidence>
<name>A0A9Q0MA74_BLOTA</name>
<dbReference type="InterPro" id="IPR002067">
    <property type="entry name" value="MCP"/>
</dbReference>
<evidence type="ECO:0000256" key="1">
    <source>
        <dbReference type="ARBA" id="ARBA00004141"/>
    </source>
</evidence>
<keyword evidence="6 7" id="KW-0472">Membrane</keyword>
<evidence type="ECO:0000256" key="5">
    <source>
        <dbReference type="ARBA" id="ARBA00022737"/>
    </source>
</evidence>
<dbReference type="Pfam" id="PF00153">
    <property type="entry name" value="Mito_carr"/>
    <property type="match status" value="2"/>
</dbReference>
<dbReference type="InterPro" id="IPR018108">
    <property type="entry name" value="MCP_transmembrane"/>
</dbReference>
<comment type="subcellular location">
    <subcellularLocation>
        <location evidence="1">Membrane</location>
        <topology evidence="1">Multi-pass membrane protein</topology>
    </subcellularLocation>
</comment>
<dbReference type="EMBL" id="JAPWDV010000001">
    <property type="protein sequence ID" value="KAJ6222151.1"/>
    <property type="molecule type" value="Genomic_DNA"/>
</dbReference>
<keyword evidence="3 8" id="KW-0813">Transport</keyword>
<protein>
    <submittedName>
        <fullName evidence="10">Uncharacterized protein</fullName>
    </submittedName>
</protein>
<feature type="transmembrane region" description="Helical" evidence="9">
    <location>
        <begin position="168"/>
        <end position="189"/>
    </location>
</feature>
<organism evidence="10 11">
    <name type="scientific">Blomia tropicalis</name>
    <name type="common">Mite</name>
    <dbReference type="NCBI Taxonomy" id="40697"/>
    <lineage>
        <taxon>Eukaryota</taxon>
        <taxon>Metazoa</taxon>
        <taxon>Ecdysozoa</taxon>
        <taxon>Arthropoda</taxon>
        <taxon>Chelicerata</taxon>
        <taxon>Arachnida</taxon>
        <taxon>Acari</taxon>
        <taxon>Acariformes</taxon>
        <taxon>Sarcoptiformes</taxon>
        <taxon>Astigmata</taxon>
        <taxon>Glycyphagoidea</taxon>
        <taxon>Echimyopodidae</taxon>
        <taxon>Blomia</taxon>
    </lineage>
</organism>
<keyword evidence="4 7" id="KW-0812">Transmembrane</keyword>
<feature type="transmembrane region" description="Helical" evidence="9">
    <location>
        <begin position="111"/>
        <end position="131"/>
    </location>
</feature>
<dbReference type="Gene3D" id="1.50.40.10">
    <property type="entry name" value="Mitochondrial carrier domain"/>
    <property type="match status" value="1"/>
</dbReference>
<dbReference type="GO" id="GO:0055085">
    <property type="term" value="P:transmembrane transport"/>
    <property type="evidence" value="ECO:0007669"/>
    <property type="project" value="InterPro"/>
</dbReference>
<feature type="repeat" description="Solcar" evidence="7">
    <location>
        <begin position="108"/>
        <end position="192"/>
    </location>
</feature>
<dbReference type="InterPro" id="IPR023395">
    <property type="entry name" value="MCP_dom_sf"/>
</dbReference>
<proteinExistence type="inferred from homology"/>
<evidence type="ECO:0000256" key="2">
    <source>
        <dbReference type="ARBA" id="ARBA00006375"/>
    </source>
</evidence>
<dbReference type="AlphaFoldDB" id="A0A9Q0MA74"/>
<evidence type="ECO:0000256" key="8">
    <source>
        <dbReference type="RuleBase" id="RU000488"/>
    </source>
</evidence>
<keyword evidence="11" id="KW-1185">Reference proteome</keyword>
<keyword evidence="5" id="KW-0677">Repeat</keyword>
<comment type="caution">
    <text evidence="10">The sequence shown here is derived from an EMBL/GenBank/DDBJ whole genome shotgun (WGS) entry which is preliminary data.</text>
</comment>
<evidence type="ECO:0000256" key="9">
    <source>
        <dbReference type="SAM" id="Phobius"/>
    </source>
</evidence>
<reference evidence="10" key="1">
    <citation type="submission" date="2022-12" db="EMBL/GenBank/DDBJ databases">
        <title>Genome assemblies of Blomia tropicalis.</title>
        <authorList>
            <person name="Cui Y."/>
        </authorList>
    </citation>
    <scope>NUCLEOTIDE SEQUENCE</scope>
    <source>
        <tissue evidence="10">Adult mites</tissue>
    </source>
</reference>
<evidence type="ECO:0000256" key="4">
    <source>
        <dbReference type="ARBA" id="ARBA00022692"/>
    </source>
</evidence>
<dbReference type="PANTHER" id="PTHR24089">
    <property type="entry name" value="SOLUTE CARRIER FAMILY 25"/>
    <property type="match status" value="1"/>
</dbReference>
<evidence type="ECO:0000313" key="11">
    <source>
        <dbReference type="Proteomes" id="UP001142055"/>
    </source>
</evidence>
<accession>A0A9Q0MA74</accession>
<dbReference type="PROSITE" id="PS50920">
    <property type="entry name" value="SOLCAR"/>
    <property type="match status" value="2"/>
</dbReference>
<dbReference type="GO" id="GO:0016020">
    <property type="term" value="C:membrane"/>
    <property type="evidence" value="ECO:0007669"/>
    <property type="project" value="UniProtKB-SubCell"/>
</dbReference>
<sequence length="210" mass="23904">MGFKNRSETESQVRNALIAGSISGMVTKTLAAPIDRIKIYYQVRNKPFSFSEGMSVAKKIIKKRGIHSMWRGNSASLIRVVPYAAIQFTVHEQLKSIFDIRTYEQKLKKPGLCLTAGALAGLTAISCTYPLDVCRARMITDHTYKNVWEVMKRAFTSKDHKYGLYRGFMPAVIAIVPYTGVSFFVYELFKTRYFAQAKYSNDRLMLAIQK</sequence>
<dbReference type="OMA" id="HSHISKM"/>
<dbReference type="Proteomes" id="UP001142055">
    <property type="component" value="Chromosome 1"/>
</dbReference>